<dbReference type="InterPro" id="IPR051051">
    <property type="entry name" value="E3_ubiq-ligase_TRIM/RNF"/>
</dbReference>
<evidence type="ECO:0000256" key="5">
    <source>
        <dbReference type="ARBA" id="ARBA00022859"/>
    </source>
</evidence>
<dbReference type="SUPFAM" id="SSF57850">
    <property type="entry name" value="RING/U-box"/>
    <property type="match status" value="1"/>
</dbReference>
<dbReference type="Gene3D" id="3.30.40.10">
    <property type="entry name" value="Zinc/RING finger domain, C3HC4 (zinc finger)"/>
    <property type="match status" value="1"/>
</dbReference>
<dbReference type="Ensembl" id="ENSDNVT00000020550.1">
    <property type="protein sequence ID" value="ENSDNVP00000017083.1"/>
    <property type="gene ID" value="ENSDNVG00000011950.1"/>
</dbReference>
<dbReference type="SMART" id="SM00184">
    <property type="entry name" value="RING"/>
    <property type="match status" value="1"/>
</dbReference>
<dbReference type="InterPro" id="IPR003879">
    <property type="entry name" value="Butyrophylin_SPRY"/>
</dbReference>
<dbReference type="GO" id="GO:0008270">
    <property type="term" value="F:zinc ion binding"/>
    <property type="evidence" value="ECO:0007669"/>
    <property type="project" value="UniProtKB-KW"/>
</dbReference>
<evidence type="ECO:0000259" key="7">
    <source>
        <dbReference type="PROSITE" id="PS50089"/>
    </source>
</evidence>
<evidence type="ECO:0000313" key="9">
    <source>
        <dbReference type="Ensembl" id="ENSDNVP00000017083.1"/>
    </source>
</evidence>
<feature type="domain" description="B30.2/SPRY" evidence="8">
    <location>
        <begin position="288"/>
        <end position="480"/>
    </location>
</feature>
<dbReference type="AlphaFoldDB" id="A0A8C4K072"/>
<name>A0A8C4K072_DRONO</name>
<proteinExistence type="predicted"/>
<dbReference type="PANTHER" id="PTHR25465">
    <property type="entry name" value="B-BOX DOMAIN CONTAINING"/>
    <property type="match status" value="1"/>
</dbReference>
<dbReference type="SUPFAM" id="SSF49899">
    <property type="entry name" value="Concanavalin A-like lectins/glucanases"/>
    <property type="match status" value="1"/>
</dbReference>
<dbReference type="InterPro" id="IPR013320">
    <property type="entry name" value="ConA-like_dom_sf"/>
</dbReference>
<dbReference type="KEGG" id="dne:112982443"/>
<sequence>MAASLDLRQLQAHLDLKCPCCLLYFTDPVRLAVCSHSFCRSCITAYCKTKRSASCPLCREAFELKDLRPNRELAVLVNLIPREEKEKDLERWDVLGLDGAGASARGSPSSAGRRDAEKEKAISEISKQLEMTEETIRLLRKDLSKTKEYTSQIKSQITKDFCCMKEYIERQERNTLMFIEQQQQATQQKIEETIDQLCAEVNKLTGIKAQLEEGLGYLPERDGYKGSPLIMDKITLDEEKINFVTNAVEDLKKQLEMLLLEKYPGRFPTEQLPDLHQETRVCSLSSESAAKNPEPGISSQFSQWAEDVTFDLTRIYQRLVITDQNRKVMVSHCPCDYVPSPKRFCISQVMCSQSFSTGCHYWEIITKDSDGWAVGVAHEMIGRREKLGRSEHSWCVEWVGPKKQLSAWHKDQETLLNREKPLKVGVFLELQKQCVSFYSITDKEMLLHTFKINTSNPLYPAFWLYSLDRNGSLTISHTSRR</sequence>
<dbReference type="SMART" id="SM00449">
    <property type="entry name" value="SPRY"/>
    <property type="match status" value="1"/>
</dbReference>
<reference evidence="9" key="1">
    <citation type="submission" date="2025-08" db="UniProtKB">
        <authorList>
            <consortium name="Ensembl"/>
        </authorList>
    </citation>
    <scope>IDENTIFICATION</scope>
</reference>
<keyword evidence="10" id="KW-1185">Reference proteome</keyword>
<keyword evidence="5" id="KW-0391">Immunity</keyword>
<dbReference type="InterPro" id="IPR001870">
    <property type="entry name" value="B30.2/SPRY"/>
</dbReference>
<dbReference type="GeneID" id="112982443"/>
<dbReference type="SMART" id="SM00589">
    <property type="entry name" value="PRY"/>
    <property type="match status" value="1"/>
</dbReference>
<dbReference type="InterPro" id="IPR058030">
    <property type="entry name" value="TRIM8/14/16/25/29/45/65_CC"/>
</dbReference>
<dbReference type="OrthoDB" id="6270329at2759"/>
<dbReference type="Pfam" id="PF00622">
    <property type="entry name" value="SPRY"/>
    <property type="match status" value="1"/>
</dbReference>
<dbReference type="InterPro" id="IPR001841">
    <property type="entry name" value="Znf_RING"/>
</dbReference>
<accession>A0A8C4K072</accession>
<dbReference type="PROSITE" id="PS50188">
    <property type="entry name" value="B302_SPRY"/>
    <property type="match status" value="1"/>
</dbReference>
<evidence type="ECO:0000313" key="10">
    <source>
        <dbReference type="Proteomes" id="UP000694423"/>
    </source>
</evidence>
<evidence type="ECO:0000256" key="1">
    <source>
        <dbReference type="ARBA" id="ARBA00022588"/>
    </source>
</evidence>
<dbReference type="InterPro" id="IPR017907">
    <property type="entry name" value="Znf_RING_CS"/>
</dbReference>
<dbReference type="RefSeq" id="XP_025954624.1">
    <property type="nucleotide sequence ID" value="XM_026098839.2"/>
</dbReference>
<reference evidence="9" key="2">
    <citation type="submission" date="2025-09" db="UniProtKB">
        <authorList>
            <consortium name="Ensembl"/>
        </authorList>
    </citation>
    <scope>IDENTIFICATION</scope>
</reference>
<dbReference type="PROSITE" id="PS50089">
    <property type="entry name" value="ZF_RING_2"/>
    <property type="match status" value="1"/>
</dbReference>
<dbReference type="Pfam" id="PF25600">
    <property type="entry name" value="TRIM_CC"/>
    <property type="match status" value="1"/>
</dbReference>
<keyword evidence="1" id="KW-0399">Innate immunity</keyword>
<dbReference type="PANTHER" id="PTHR25465:SF41">
    <property type="entry name" value="E3 UBIQUITIN-PROTEIN LIGASE RNF135"/>
    <property type="match status" value="1"/>
</dbReference>
<organism evidence="9 10">
    <name type="scientific">Dromaius novaehollandiae</name>
    <name type="common">Emu</name>
    <dbReference type="NCBI Taxonomy" id="8790"/>
    <lineage>
        <taxon>Eukaryota</taxon>
        <taxon>Metazoa</taxon>
        <taxon>Chordata</taxon>
        <taxon>Craniata</taxon>
        <taxon>Vertebrata</taxon>
        <taxon>Euteleostomi</taxon>
        <taxon>Archelosauria</taxon>
        <taxon>Archosauria</taxon>
        <taxon>Dinosauria</taxon>
        <taxon>Saurischia</taxon>
        <taxon>Theropoda</taxon>
        <taxon>Coelurosauria</taxon>
        <taxon>Aves</taxon>
        <taxon>Palaeognathae</taxon>
        <taxon>Casuariiformes</taxon>
        <taxon>Dromaiidae</taxon>
        <taxon>Dromaius</taxon>
    </lineage>
</organism>
<dbReference type="InterPro" id="IPR003877">
    <property type="entry name" value="SPRY_dom"/>
</dbReference>
<dbReference type="CTD" id="84282"/>
<dbReference type="GO" id="GO:0045087">
    <property type="term" value="P:innate immune response"/>
    <property type="evidence" value="ECO:0007669"/>
    <property type="project" value="UniProtKB-KW"/>
</dbReference>
<gene>
    <name evidence="9" type="primary">RNF135</name>
</gene>
<dbReference type="InterPro" id="IPR043136">
    <property type="entry name" value="B30.2/SPRY_sf"/>
</dbReference>
<dbReference type="PROSITE" id="PS00518">
    <property type="entry name" value="ZF_RING_1"/>
    <property type="match status" value="1"/>
</dbReference>
<protein>
    <submittedName>
        <fullName evidence="9">E3 ubiquitin-protein ligase RNF135-like</fullName>
    </submittedName>
</protein>
<evidence type="ECO:0000256" key="3">
    <source>
        <dbReference type="ARBA" id="ARBA00022771"/>
    </source>
</evidence>
<keyword evidence="3 6" id="KW-0863">Zinc-finger</keyword>
<dbReference type="PRINTS" id="PR01407">
    <property type="entry name" value="BUTYPHLNCDUF"/>
</dbReference>
<evidence type="ECO:0000256" key="2">
    <source>
        <dbReference type="ARBA" id="ARBA00022723"/>
    </source>
</evidence>
<dbReference type="Pfam" id="PF13445">
    <property type="entry name" value="zf-RING_UBOX"/>
    <property type="match status" value="1"/>
</dbReference>
<evidence type="ECO:0000256" key="6">
    <source>
        <dbReference type="PROSITE-ProRule" id="PRU00175"/>
    </source>
</evidence>
<dbReference type="InterPro" id="IPR006574">
    <property type="entry name" value="PRY"/>
</dbReference>
<evidence type="ECO:0000256" key="4">
    <source>
        <dbReference type="ARBA" id="ARBA00022833"/>
    </source>
</evidence>
<feature type="domain" description="RING-type" evidence="7">
    <location>
        <begin position="18"/>
        <end position="59"/>
    </location>
</feature>
<keyword evidence="4" id="KW-0862">Zinc</keyword>
<dbReference type="Gene3D" id="2.60.120.920">
    <property type="match status" value="1"/>
</dbReference>
<evidence type="ECO:0000259" key="8">
    <source>
        <dbReference type="PROSITE" id="PS50188"/>
    </source>
</evidence>
<dbReference type="Proteomes" id="UP000694423">
    <property type="component" value="Unplaced"/>
</dbReference>
<keyword evidence="2" id="KW-0479">Metal-binding</keyword>
<dbReference type="InterPro" id="IPR013083">
    <property type="entry name" value="Znf_RING/FYVE/PHD"/>
</dbReference>
<dbReference type="InterPro" id="IPR027370">
    <property type="entry name" value="Znf-RING_euk"/>
</dbReference>
<dbReference type="GO" id="GO:0005737">
    <property type="term" value="C:cytoplasm"/>
    <property type="evidence" value="ECO:0007669"/>
    <property type="project" value="UniProtKB-ARBA"/>
</dbReference>